<dbReference type="SMART" id="SM00322">
    <property type="entry name" value="KH"/>
    <property type="match status" value="1"/>
</dbReference>
<evidence type="ECO:0000256" key="4">
    <source>
        <dbReference type="ARBA" id="ARBA00022679"/>
    </source>
</evidence>
<dbReference type="GO" id="GO:0000965">
    <property type="term" value="P:mitochondrial RNA 3'-end processing"/>
    <property type="evidence" value="ECO:0007669"/>
    <property type="project" value="TreeGrafter"/>
</dbReference>
<dbReference type="CDD" id="cd11363">
    <property type="entry name" value="RNase_PH_PNPase_1"/>
    <property type="match status" value="1"/>
</dbReference>
<dbReference type="Pfam" id="PF00013">
    <property type="entry name" value="KH_1"/>
    <property type="match status" value="1"/>
</dbReference>
<dbReference type="InterPro" id="IPR027408">
    <property type="entry name" value="PNPase/RNase_PH_dom_sf"/>
</dbReference>
<dbReference type="InterPro" id="IPR036456">
    <property type="entry name" value="PNPase_PH_RNA-bd_sf"/>
</dbReference>
<evidence type="ECO:0000256" key="2">
    <source>
        <dbReference type="ARBA" id="ARBA00012416"/>
    </source>
</evidence>
<dbReference type="FunFam" id="3.30.230.70:FF:000032">
    <property type="entry name" value="Polyribonucleotide nucleotidyltransferase 1"/>
    <property type="match status" value="1"/>
</dbReference>
<dbReference type="GO" id="GO:0003723">
    <property type="term" value="F:RNA binding"/>
    <property type="evidence" value="ECO:0007669"/>
    <property type="project" value="UniProtKB-UniRule"/>
</dbReference>
<accession>A0A151WVT5</accession>
<dbReference type="InterPro" id="IPR015848">
    <property type="entry name" value="PNPase_PH_RNA-bd_bac/org-type"/>
</dbReference>
<evidence type="ECO:0000256" key="5">
    <source>
        <dbReference type="ARBA" id="ARBA00022695"/>
    </source>
</evidence>
<dbReference type="SUPFAM" id="SSF46915">
    <property type="entry name" value="Polynucleotide phosphorylase/guanosine pentaphosphate synthase (PNPase/GPSI), domain 3"/>
    <property type="match status" value="1"/>
</dbReference>
<evidence type="ECO:0000313" key="10">
    <source>
        <dbReference type="EMBL" id="KYQ51926.1"/>
    </source>
</evidence>
<dbReference type="AlphaFoldDB" id="A0A151WVT5"/>
<dbReference type="Proteomes" id="UP000075809">
    <property type="component" value="Unassembled WGS sequence"/>
</dbReference>
<evidence type="ECO:0000256" key="8">
    <source>
        <dbReference type="PROSITE-ProRule" id="PRU00117"/>
    </source>
</evidence>
<dbReference type="GO" id="GO:0005829">
    <property type="term" value="C:cytosol"/>
    <property type="evidence" value="ECO:0007669"/>
    <property type="project" value="TreeGrafter"/>
</dbReference>
<reference evidence="10 11" key="1">
    <citation type="submission" date="2015-09" db="EMBL/GenBank/DDBJ databases">
        <title>Trachymyrmex zeteki WGS genome.</title>
        <authorList>
            <person name="Nygaard S."/>
            <person name="Hu H."/>
            <person name="Boomsma J."/>
            <person name="Zhang G."/>
        </authorList>
    </citation>
    <scope>NUCLEOTIDE SEQUENCE [LARGE SCALE GENOMIC DNA]</scope>
    <source>
        <strain evidence="10">Tzet28-1</strain>
        <tissue evidence="10">Whole body</tissue>
    </source>
</reference>
<dbReference type="FunFam" id="3.30.1370.10:FF:000001">
    <property type="entry name" value="Polyribonucleotide nucleotidyltransferase"/>
    <property type="match status" value="1"/>
</dbReference>
<keyword evidence="3" id="KW-0963">Cytoplasm</keyword>
<dbReference type="InterPro" id="IPR003029">
    <property type="entry name" value="S1_domain"/>
</dbReference>
<dbReference type="PANTHER" id="PTHR11252">
    <property type="entry name" value="POLYRIBONUCLEOTIDE NUCLEOTIDYLTRANSFERASE"/>
    <property type="match status" value="1"/>
</dbReference>
<dbReference type="PIRSF" id="PIRSF005499">
    <property type="entry name" value="PNPase"/>
    <property type="match status" value="1"/>
</dbReference>
<dbReference type="GO" id="GO:0005739">
    <property type="term" value="C:mitochondrion"/>
    <property type="evidence" value="ECO:0007669"/>
    <property type="project" value="TreeGrafter"/>
</dbReference>
<organism evidence="10 11">
    <name type="scientific">Mycetomoellerius zeteki</name>
    <dbReference type="NCBI Taxonomy" id="64791"/>
    <lineage>
        <taxon>Eukaryota</taxon>
        <taxon>Metazoa</taxon>
        <taxon>Ecdysozoa</taxon>
        <taxon>Arthropoda</taxon>
        <taxon>Hexapoda</taxon>
        <taxon>Insecta</taxon>
        <taxon>Pterygota</taxon>
        <taxon>Neoptera</taxon>
        <taxon>Endopterygota</taxon>
        <taxon>Hymenoptera</taxon>
        <taxon>Apocrita</taxon>
        <taxon>Aculeata</taxon>
        <taxon>Formicoidea</taxon>
        <taxon>Formicidae</taxon>
        <taxon>Myrmicinae</taxon>
        <taxon>Mycetomoellerius</taxon>
    </lineage>
</organism>
<dbReference type="Pfam" id="PF03726">
    <property type="entry name" value="PNPase"/>
    <property type="match status" value="1"/>
</dbReference>
<keyword evidence="5" id="KW-0548">Nucleotidyltransferase</keyword>
<dbReference type="SUPFAM" id="SSF54211">
    <property type="entry name" value="Ribosomal protein S5 domain 2-like"/>
    <property type="match status" value="2"/>
</dbReference>
<dbReference type="CDD" id="cd09033">
    <property type="entry name" value="KH-I_PNPT1"/>
    <property type="match status" value="1"/>
</dbReference>
<dbReference type="PROSITE" id="PS50084">
    <property type="entry name" value="KH_TYPE_1"/>
    <property type="match status" value="1"/>
</dbReference>
<keyword evidence="6 8" id="KW-0694">RNA-binding</keyword>
<comment type="similarity">
    <text evidence="1">Belongs to the polyribonucleotide nucleotidyltransferase family.</text>
</comment>
<evidence type="ECO:0000256" key="3">
    <source>
        <dbReference type="ARBA" id="ARBA00022490"/>
    </source>
</evidence>
<evidence type="ECO:0000256" key="1">
    <source>
        <dbReference type="ARBA" id="ARBA00007404"/>
    </source>
</evidence>
<dbReference type="InterPro" id="IPR036612">
    <property type="entry name" value="KH_dom_type_1_sf"/>
</dbReference>
<dbReference type="FunFam" id="3.30.230.70:FF:000001">
    <property type="entry name" value="Polyribonucleotide nucleotidyltransferase"/>
    <property type="match status" value="1"/>
</dbReference>
<dbReference type="SUPFAM" id="SSF50249">
    <property type="entry name" value="Nucleic acid-binding proteins"/>
    <property type="match status" value="1"/>
</dbReference>
<dbReference type="GO" id="GO:0004654">
    <property type="term" value="F:polyribonucleotide nucleotidyltransferase activity"/>
    <property type="evidence" value="ECO:0007669"/>
    <property type="project" value="UniProtKB-EC"/>
</dbReference>
<dbReference type="PROSITE" id="PS50126">
    <property type="entry name" value="S1"/>
    <property type="match status" value="1"/>
</dbReference>
<dbReference type="STRING" id="64791.A0A151WVT5"/>
<dbReference type="GO" id="GO:0000175">
    <property type="term" value="F:3'-5'-RNA exonuclease activity"/>
    <property type="evidence" value="ECO:0007669"/>
    <property type="project" value="TreeGrafter"/>
</dbReference>
<proteinExistence type="inferred from homology"/>
<dbReference type="SUPFAM" id="SSF54791">
    <property type="entry name" value="Eukaryotic type KH-domain (KH-domain type I)"/>
    <property type="match status" value="1"/>
</dbReference>
<dbReference type="NCBIfam" id="NF008805">
    <property type="entry name" value="PRK11824.1"/>
    <property type="match status" value="1"/>
</dbReference>
<dbReference type="GO" id="GO:0000958">
    <property type="term" value="P:mitochondrial mRNA catabolic process"/>
    <property type="evidence" value="ECO:0007669"/>
    <property type="project" value="TreeGrafter"/>
</dbReference>
<dbReference type="Gene3D" id="2.40.50.140">
    <property type="entry name" value="Nucleic acid-binding proteins"/>
    <property type="match status" value="1"/>
</dbReference>
<dbReference type="InterPro" id="IPR001247">
    <property type="entry name" value="ExoRNase_PH_dom1"/>
</dbReference>
<feature type="non-terminal residue" evidence="10">
    <location>
        <position position="1"/>
    </location>
</feature>
<evidence type="ECO:0000313" key="11">
    <source>
        <dbReference type="Proteomes" id="UP000075809"/>
    </source>
</evidence>
<dbReference type="Pfam" id="PF01138">
    <property type="entry name" value="RNase_PH"/>
    <property type="match status" value="2"/>
</dbReference>
<keyword evidence="11" id="KW-1185">Reference proteome</keyword>
<dbReference type="SUPFAM" id="SSF55666">
    <property type="entry name" value="Ribonuclease PH domain 2-like"/>
    <property type="match status" value="2"/>
</dbReference>
<dbReference type="InterPro" id="IPR004088">
    <property type="entry name" value="KH_dom_type_1"/>
</dbReference>
<dbReference type="NCBIfam" id="TIGR03591">
    <property type="entry name" value="polynuc_phos"/>
    <property type="match status" value="1"/>
</dbReference>
<dbReference type="InterPro" id="IPR004087">
    <property type="entry name" value="KH_dom"/>
</dbReference>
<dbReference type="Gene3D" id="3.30.1370.10">
    <property type="entry name" value="K Homology domain, type 1"/>
    <property type="match status" value="1"/>
</dbReference>
<dbReference type="Pfam" id="PF03725">
    <property type="entry name" value="RNase_PH_C"/>
    <property type="match status" value="1"/>
</dbReference>
<sequence length="720" mass="79707">YISSKQLQFSTGKYARFADGCAVATLGDTSVMVTAVCQHHSTTSSFLPLVVDYRQKAAAAGRIPTNFLRRELGPSEHEILTSRVIDRSIRPLFPEGFYFNTQIMCNMLAVDGMNDPDIIAINSASAALSVSDIPWNGPVGAVRLGMIDNEIIVNPTRRQIQDSMLNLIVTAAKQNLIIMLEGSANEILEQYLKKAIKQGVKECQNIVAAITKLQKTCGKPKREITEQQEDDNLKSSVKELSEEKLQDIFSNYTHDKISRDNAVNDLRHSVIKTLQNDNADLDVKLAEKIFGKIVKNVFRTLILEKDVRCDGRSLSDLRDISCQVELFNPLHGSAVFQRGQTQVMCTVTLDSLESALKMDATSMLISSGVKEKNFFLHYEFPPYATNETGHSTRVGRRELGHGALAEKALRPVLPKNYPFTIRLTSEVLESNGSSSMATVCGGSLALLDAGIPISSAAAGVAFGLVTKCNIDTQIEDYKILTDILGIEDYLGDMDFKIAGTKGGYTALQADIKIPGVPMKIIMECINKTTIAKLEIIKIMNKVIRAPRQTKKDKMPVVDNLEVPVHQRGKFLGVGGMNLKKIFLETGVHIYPYNENTYSIFAPNEDAMTEAKEMIEGILQKDREPILEFGAIYTARIVEIREAGVMVTLYSNMIPALLPNSQLDQRKIHHPSALGLEVDQEIQVKYFGRDPVSGQIRISRKVLQAPTSVAKTLHRDDVEKT</sequence>
<dbReference type="InterPro" id="IPR020568">
    <property type="entry name" value="Ribosomal_Su5_D2-typ_SF"/>
</dbReference>
<dbReference type="EC" id="2.7.7.8" evidence="2"/>
<dbReference type="PANTHER" id="PTHR11252:SF0">
    <property type="entry name" value="POLYRIBONUCLEOTIDE NUCLEOTIDYLTRANSFERASE 1, MITOCHONDRIAL"/>
    <property type="match status" value="1"/>
</dbReference>
<evidence type="ECO:0000256" key="7">
    <source>
        <dbReference type="ARBA" id="ARBA00031451"/>
    </source>
</evidence>
<dbReference type="InterPro" id="IPR036345">
    <property type="entry name" value="ExoRNase_PH_dom2_sf"/>
</dbReference>
<dbReference type="FunFam" id="2.40.50.140:FF:000113">
    <property type="entry name" value="polyribonucleotide nucleotidyltransferase 1, mitochondrial"/>
    <property type="match status" value="1"/>
</dbReference>
<evidence type="ECO:0000259" key="9">
    <source>
        <dbReference type="PROSITE" id="PS50126"/>
    </source>
</evidence>
<protein>
    <recommendedName>
        <fullName evidence="2">polyribonucleotide nucleotidyltransferase</fullName>
        <ecNumber evidence="2">2.7.7.8</ecNumber>
    </recommendedName>
    <alternativeName>
        <fullName evidence="7">Polynucleotide phosphorylase 1</fullName>
    </alternativeName>
</protein>
<dbReference type="CDD" id="cd11364">
    <property type="entry name" value="RNase_PH_PNPase_2"/>
    <property type="match status" value="1"/>
</dbReference>
<dbReference type="EMBL" id="KQ982701">
    <property type="protein sequence ID" value="KYQ51926.1"/>
    <property type="molecule type" value="Genomic_DNA"/>
</dbReference>
<keyword evidence="4 10" id="KW-0808">Transferase</keyword>
<dbReference type="InterPro" id="IPR012340">
    <property type="entry name" value="NA-bd_OB-fold"/>
</dbReference>
<dbReference type="Gene3D" id="3.30.230.70">
    <property type="entry name" value="GHMP Kinase, N-terminal domain"/>
    <property type="match status" value="2"/>
</dbReference>
<gene>
    <name evidence="10" type="ORF">ALC60_08988</name>
</gene>
<feature type="domain" description="S1 motif" evidence="9">
    <location>
        <begin position="629"/>
        <end position="700"/>
    </location>
</feature>
<evidence type="ECO:0000256" key="6">
    <source>
        <dbReference type="ARBA" id="ARBA00022884"/>
    </source>
</evidence>
<dbReference type="InterPro" id="IPR012162">
    <property type="entry name" value="PNPase"/>
</dbReference>
<name>A0A151WVT5_9HYME</name>
<dbReference type="InterPro" id="IPR015847">
    <property type="entry name" value="ExoRNase_PH_dom2"/>
</dbReference>